<keyword evidence="7" id="KW-1185">Reference proteome</keyword>
<dbReference type="InterPro" id="IPR006665">
    <property type="entry name" value="OmpA-like"/>
</dbReference>
<dbReference type="PRINTS" id="PR01021">
    <property type="entry name" value="OMPADOMAIN"/>
</dbReference>
<protein>
    <submittedName>
        <fullName evidence="6">DUF4892 domain-containing protein</fullName>
    </submittedName>
</protein>
<dbReference type="CDD" id="cd07185">
    <property type="entry name" value="OmpA_C-like"/>
    <property type="match status" value="1"/>
</dbReference>
<evidence type="ECO:0000259" key="5">
    <source>
        <dbReference type="PROSITE" id="PS51123"/>
    </source>
</evidence>
<reference evidence="6 7" key="1">
    <citation type="submission" date="2018-03" db="EMBL/GenBank/DDBJ databases">
        <title>Rhodobacter blasticus.</title>
        <authorList>
            <person name="Meyer T.E."/>
            <person name="Miller S."/>
            <person name="Lodha T."/>
            <person name="Gandham S."/>
            <person name="Chintalapati S."/>
            <person name="Chintalapati V.R."/>
        </authorList>
    </citation>
    <scope>NUCLEOTIDE SEQUENCE [LARGE SCALE GENOMIC DNA]</scope>
    <source>
        <strain evidence="6 7">DSM 2131</strain>
    </source>
</reference>
<gene>
    <name evidence="6" type="ORF">C5F44_08990</name>
</gene>
<accession>A0A2T4J9D3</accession>
<comment type="caution">
    <text evidence="6">The sequence shown here is derived from an EMBL/GenBank/DDBJ whole genome shotgun (WGS) entry which is preliminary data.</text>
</comment>
<dbReference type="RefSeq" id="WP_107673192.1">
    <property type="nucleotide sequence ID" value="NZ_PZKE01000007.1"/>
</dbReference>
<evidence type="ECO:0000256" key="2">
    <source>
        <dbReference type="ARBA" id="ARBA00023136"/>
    </source>
</evidence>
<dbReference type="GO" id="GO:0009279">
    <property type="term" value="C:cell outer membrane"/>
    <property type="evidence" value="ECO:0007669"/>
    <property type="project" value="UniProtKB-SubCell"/>
</dbReference>
<dbReference type="InterPro" id="IPR036737">
    <property type="entry name" value="OmpA-like_sf"/>
</dbReference>
<keyword evidence="3" id="KW-0998">Cell outer membrane</keyword>
<sequence>MAIEGTLQRRLYVGPEGTSAFDLFSNYRNALVQGGFDILFECVERACGSPNALLGKTVIYGPDRKLKNLKAQSEFALYIAGEEHYLAARSADGTRHIAVYVAQNQESSISGQAAGRAAVHIDLITSAALAEKMIDAAAMAKGITDEGHVALDNVYFDFGTATLTPEAKPAIAEMVKLLTENPGLKVYIVGHTDWVGDPATNQALSEQRAQAVVAALVQAGIAGERLGAAGMGLYAPRASNTTEAGRSLNRRVELVERAD</sequence>
<dbReference type="EMBL" id="PZKE01000007">
    <property type="protein sequence ID" value="PTE14502.1"/>
    <property type="molecule type" value="Genomic_DNA"/>
</dbReference>
<dbReference type="Proteomes" id="UP000241362">
    <property type="component" value="Unassembled WGS sequence"/>
</dbReference>
<dbReference type="PROSITE" id="PS51123">
    <property type="entry name" value="OMPA_2"/>
    <property type="match status" value="1"/>
</dbReference>
<keyword evidence="2 4" id="KW-0472">Membrane</keyword>
<dbReference type="Gene3D" id="3.30.1330.60">
    <property type="entry name" value="OmpA-like domain"/>
    <property type="match status" value="1"/>
</dbReference>
<dbReference type="Pfam" id="PF00691">
    <property type="entry name" value="OmpA"/>
    <property type="match status" value="1"/>
</dbReference>
<feature type="domain" description="OmpA-like" evidence="5">
    <location>
        <begin position="143"/>
        <end position="259"/>
    </location>
</feature>
<evidence type="ECO:0000256" key="3">
    <source>
        <dbReference type="ARBA" id="ARBA00023237"/>
    </source>
</evidence>
<comment type="subcellular location">
    <subcellularLocation>
        <location evidence="1">Cell outer membrane</location>
    </subcellularLocation>
</comment>
<evidence type="ECO:0000313" key="7">
    <source>
        <dbReference type="Proteomes" id="UP000241362"/>
    </source>
</evidence>
<evidence type="ECO:0000313" key="6">
    <source>
        <dbReference type="EMBL" id="PTE14502.1"/>
    </source>
</evidence>
<dbReference type="Pfam" id="PF16234">
    <property type="entry name" value="DUF4892"/>
    <property type="match status" value="1"/>
</dbReference>
<organism evidence="6 7">
    <name type="scientific">Fuscovulum blasticum DSM 2131</name>
    <dbReference type="NCBI Taxonomy" id="1188250"/>
    <lineage>
        <taxon>Bacteria</taxon>
        <taxon>Pseudomonadati</taxon>
        <taxon>Pseudomonadota</taxon>
        <taxon>Alphaproteobacteria</taxon>
        <taxon>Rhodobacterales</taxon>
        <taxon>Paracoccaceae</taxon>
        <taxon>Pseudogemmobacter</taxon>
    </lineage>
</organism>
<dbReference type="PANTHER" id="PTHR30329">
    <property type="entry name" value="STATOR ELEMENT OF FLAGELLAR MOTOR COMPLEX"/>
    <property type="match status" value="1"/>
</dbReference>
<dbReference type="InterPro" id="IPR032608">
    <property type="entry name" value="DUF4892"/>
</dbReference>
<dbReference type="SUPFAM" id="SSF103088">
    <property type="entry name" value="OmpA-like"/>
    <property type="match status" value="1"/>
</dbReference>
<evidence type="ECO:0000256" key="1">
    <source>
        <dbReference type="ARBA" id="ARBA00004442"/>
    </source>
</evidence>
<name>A0A2T4J9D3_FUSBL</name>
<dbReference type="PANTHER" id="PTHR30329:SF21">
    <property type="entry name" value="LIPOPROTEIN YIAD-RELATED"/>
    <property type="match status" value="1"/>
</dbReference>
<evidence type="ECO:0000256" key="4">
    <source>
        <dbReference type="PROSITE-ProRule" id="PRU00473"/>
    </source>
</evidence>
<proteinExistence type="predicted"/>
<dbReference type="InterPro" id="IPR006664">
    <property type="entry name" value="OMP_bac"/>
</dbReference>
<dbReference type="InterPro" id="IPR050330">
    <property type="entry name" value="Bact_OuterMem_StrucFunc"/>
</dbReference>
<dbReference type="AlphaFoldDB" id="A0A2T4J9D3"/>